<keyword evidence="4" id="KW-1185">Reference proteome</keyword>
<dbReference type="EMBL" id="JBFOLJ010000010">
    <property type="protein sequence ID" value="KAL2500245.1"/>
    <property type="molecule type" value="Genomic_DNA"/>
</dbReference>
<dbReference type="AlphaFoldDB" id="A0ABD1SHP0"/>
<feature type="region of interest" description="Disordered" evidence="1">
    <location>
        <begin position="128"/>
        <end position="154"/>
    </location>
</feature>
<protein>
    <submittedName>
        <fullName evidence="3">Prolyl oligopeptidase-like protein</fullName>
    </submittedName>
</protein>
<reference evidence="4" key="1">
    <citation type="submission" date="2024-07" db="EMBL/GenBank/DDBJ databases">
        <title>Two chromosome-level genome assemblies of Korean endemic species Abeliophyllum distichum and Forsythia ovata (Oleaceae).</title>
        <authorList>
            <person name="Jang H."/>
        </authorList>
    </citation>
    <scope>NUCLEOTIDE SEQUENCE [LARGE SCALE GENOMIC DNA]</scope>
</reference>
<dbReference type="InterPro" id="IPR051167">
    <property type="entry name" value="Prolyl_oligopep/macrocyclase"/>
</dbReference>
<dbReference type="Proteomes" id="UP001604277">
    <property type="component" value="Unassembled WGS sequence"/>
</dbReference>
<evidence type="ECO:0000313" key="4">
    <source>
        <dbReference type="Proteomes" id="UP001604277"/>
    </source>
</evidence>
<sequence>MNQRTLPATAATPLSLPLSFSLFPSESGPSSVISGHDSQPRLLSFSNLRLANRQLVDNFEASYDHVANDDSVFTFRANKKSPKYKLVRVDMNDPTSWTDVLNENEKDVLGSAVAVNGNQMVVNYLSDRNRQPQRQSPRAPLHLRTSSSDSNPHIIVQIEAQD</sequence>
<comment type="caution">
    <text evidence="3">The sequence shown here is derived from an EMBL/GenBank/DDBJ whole genome shotgun (WGS) entry which is preliminary data.</text>
</comment>
<accession>A0ABD1SHP0</accession>
<feature type="domain" description="Peptidase S9A N-terminal" evidence="2">
    <location>
        <begin position="51"/>
        <end position="128"/>
    </location>
</feature>
<evidence type="ECO:0000256" key="1">
    <source>
        <dbReference type="SAM" id="MobiDB-lite"/>
    </source>
</evidence>
<dbReference type="Pfam" id="PF02897">
    <property type="entry name" value="Peptidase_S9_N"/>
    <property type="match status" value="1"/>
</dbReference>
<organism evidence="3 4">
    <name type="scientific">Forsythia ovata</name>
    <dbReference type="NCBI Taxonomy" id="205694"/>
    <lineage>
        <taxon>Eukaryota</taxon>
        <taxon>Viridiplantae</taxon>
        <taxon>Streptophyta</taxon>
        <taxon>Embryophyta</taxon>
        <taxon>Tracheophyta</taxon>
        <taxon>Spermatophyta</taxon>
        <taxon>Magnoliopsida</taxon>
        <taxon>eudicotyledons</taxon>
        <taxon>Gunneridae</taxon>
        <taxon>Pentapetalae</taxon>
        <taxon>asterids</taxon>
        <taxon>lamiids</taxon>
        <taxon>Lamiales</taxon>
        <taxon>Oleaceae</taxon>
        <taxon>Forsythieae</taxon>
        <taxon>Forsythia</taxon>
    </lineage>
</organism>
<evidence type="ECO:0000313" key="3">
    <source>
        <dbReference type="EMBL" id="KAL2500245.1"/>
    </source>
</evidence>
<dbReference type="PANTHER" id="PTHR42881">
    <property type="entry name" value="PROLYL ENDOPEPTIDASE"/>
    <property type="match status" value="1"/>
</dbReference>
<dbReference type="SUPFAM" id="SSF50993">
    <property type="entry name" value="Peptidase/esterase 'gauge' domain"/>
    <property type="match status" value="1"/>
</dbReference>
<dbReference type="InterPro" id="IPR023302">
    <property type="entry name" value="Pept_S9A_N"/>
</dbReference>
<proteinExistence type="predicted"/>
<gene>
    <name evidence="3" type="ORF">Fot_34093</name>
</gene>
<evidence type="ECO:0000259" key="2">
    <source>
        <dbReference type="Pfam" id="PF02897"/>
    </source>
</evidence>
<name>A0ABD1SHP0_9LAMI</name>
<dbReference type="Gene3D" id="2.130.10.120">
    <property type="entry name" value="Prolyl oligopeptidase, N-terminal domain"/>
    <property type="match status" value="1"/>
</dbReference>
<dbReference type="PANTHER" id="PTHR42881:SF2">
    <property type="entry name" value="PROLYL ENDOPEPTIDASE"/>
    <property type="match status" value="1"/>
</dbReference>